<name>A0A8H7A8D5_9EURO</name>
<dbReference type="Proteomes" id="UP000606974">
    <property type="component" value="Unassembled WGS sequence"/>
</dbReference>
<evidence type="ECO:0000313" key="2">
    <source>
        <dbReference type="EMBL" id="KAF7502849.1"/>
    </source>
</evidence>
<accession>A0A8H7A8D5</accession>
<evidence type="ECO:0000259" key="1">
    <source>
        <dbReference type="Pfam" id="PF06985"/>
    </source>
</evidence>
<feature type="domain" description="Heterokaryon incompatibility" evidence="1">
    <location>
        <begin position="15"/>
        <end position="109"/>
    </location>
</feature>
<dbReference type="EMBL" id="JAACFV010000214">
    <property type="protein sequence ID" value="KAF7502849.1"/>
    <property type="molecule type" value="Genomic_DNA"/>
</dbReference>
<dbReference type="PANTHER" id="PTHR33112">
    <property type="entry name" value="DOMAIN PROTEIN, PUTATIVE-RELATED"/>
    <property type="match status" value="1"/>
</dbReference>
<keyword evidence="3" id="KW-1185">Reference proteome</keyword>
<reference evidence="2" key="1">
    <citation type="submission" date="2020-02" db="EMBL/GenBank/DDBJ databases">
        <authorList>
            <person name="Palmer J.M."/>
        </authorList>
    </citation>
    <scope>NUCLEOTIDE SEQUENCE</scope>
    <source>
        <strain evidence="2">EPUS1.4</strain>
        <tissue evidence="2">Thallus</tissue>
    </source>
</reference>
<evidence type="ECO:0000313" key="3">
    <source>
        <dbReference type="Proteomes" id="UP000606974"/>
    </source>
</evidence>
<gene>
    <name evidence="2" type="ORF">GJ744_005004</name>
</gene>
<dbReference type="Pfam" id="PF06985">
    <property type="entry name" value="HET"/>
    <property type="match status" value="1"/>
</dbReference>
<proteinExistence type="predicted"/>
<dbReference type="OrthoDB" id="5362512at2759"/>
<dbReference type="AlphaFoldDB" id="A0A8H7A8D5"/>
<comment type="caution">
    <text evidence="2">The sequence shown here is derived from an EMBL/GenBank/DDBJ whole genome shotgun (WGS) entry which is preliminary data.</text>
</comment>
<sequence>MTPRIIVTSEERGLYTVLSHRWGAAPKLTSRKENFEMFVKSLPMNELPPTFRDAIEVTRSLGIKYLWIDSLCIIQDDPNDWEAEAAQMGNIFEGACCTIAAIDAIDDATQEDKGLFLPRHRSFGRQDELCLFG</sequence>
<protein>
    <recommendedName>
        <fullName evidence="1">Heterokaryon incompatibility domain-containing protein</fullName>
    </recommendedName>
</protein>
<organism evidence="2 3">
    <name type="scientific">Endocarpon pusillum</name>
    <dbReference type="NCBI Taxonomy" id="364733"/>
    <lineage>
        <taxon>Eukaryota</taxon>
        <taxon>Fungi</taxon>
        <taxon>Dikarya</taxon>
        <taxon>Ascomycota</taxon>
        <taxon>Pezizomycotina</taxon>
        <taxon>Eurotiomycetes</taxon>
        <taxon>Chaetothyriomycetidae</taxon>
        <taxon>Verrucariales</taxon>
        <taxon>Verrucariaceae</taxon>
        <taxon>Endocarpon</taxon>
    </lineage>
</organism>
<dbReference type="PANTHER" id="PTHR33112:SF10">
    <property type="entry name" value="TOL"/>
    <property type="match status" value="1"/>
</dbReference>
<dbReference type="InterPro" id="IPR010730">
    <property type="entry name" value="HET"/>
</dbReference>